<evidence type="ECO:0000313" key="2">
    <source>
        <dbReference type="Proteomes" id="UP001239215"/>
    </source>
</evidence>
<evidence type="ECO:0000313" key="1">
    <source>
        <dbReference type="EMBL" id="MDQ1106238.1"/>
    </source>
</evidence>
<dbReference type="AlphaFoldDB" id="A0AAJ1X252"/>
<gene>
    <name evidence="1" type="ORF">QE405_003522</name>
</gene>
<dbReference type="RefSeq" id="WP_307203184.1">
    <property type="nucleotide sequence ID" value="NZ_JAUTAN010000001.1"/>
</dbReference>
<dbReference type="Proteomes" id="UP001239215">
    <property type="component" value="Unassembled WGS sequence"/>
</dbReference>
<organism evidence="1 2">
    <name type="scientific">Nocardioides zeae</name>
    <dbReference type="NCBI Taxonomy" id="1457234"/>
    <lineage>
        <taxon>Bacteria</taxon>
        <taxon>Bacillati</taxon>
        <taxon>Actinomycetota</taxon>
        <taxon>Actinomycetes</taxon>
        <taxon>Propionibacteriales</taxon>
        <taxon>Nocardioidaceae</taxon>
        <taxon>Nocardioides</taxon>
    </lineage>
</organism>
<reference evidence="1" key="1">
    <citation type="submission" date="2023-07" db="EMBL/GenBank/DDBJ databases">
        <title>Functional and genomic diversity of the sorghum phyllosphere microbiome.</title>
        <authorList>
            <person name="Shade A."/>
        </authorList>
    </citation>
    <scope>NUCLEOTIDE SEQUENCE</scope>
    <source>
        <strain evidence="1">SORGH_AS_1067</strain>
    </source>
</reference>
<proteinExistence type="predicted"/>
<name>A0AAJ1X252_9ACTN</name>
<comment type="caution">
    <text evidence="1">The sequence shown here is derived from an EMBL/GenBank/DDBJ whole genome shotgun (WGS) entry which is preliminary data.</text>
</comment>
<protein>
    <submittedName>
        <fullName evidence="1">Uncharacterized protein</fullName>
    </submittedName>
</protein>
<accession>A0AAJ1X252</accession>
<sequence length="172" mass="19355">MTEHMLSGPWATRDLWVAPEWQGKPRFGPHLLPDGRDILDLIERGDIEELGFDVWFRQVEGSRGQRFGDLLWAGGLATKVVSRRFVDALEDLGVAGDVRTYPARLFDRKMRPIEKDYVGLVEPTGGDGEIHAAHPTLRNMSLVVSSRVLEGLQERGVTDYRAEPYVPFALPT</sequence>
<dbReference type="EMBL" id="JAUTAN010000001">
    <property type="protein sequence ID" value="MDQ1106238.1"/>
    <property type="molecule type" value="Genomic_DNA"/>
</dbReference>